<dbReference type="RefSeq" id="WP_007237579.1">
    <property type="nucleotide sequence ID" value="NZ_BAFB01000062.1"/>
</dbReference>
<dbReference type="AlphaFoldDB" id="H5TIL3"/>
<evidence type="ECO:0000313" key="1">
    <source>
        <dbReference type="EMBL" id="GAB33321.1"/>
    </source>
</evidence>
<proteinExistence type="predicted"/>
<sequence length="237" mass="25723">MTPHPATVAKWRRWRADGLTMREIADRDQVSYWVVREQAREVGGRTGPPRIPVGVEDAVAAYIEAGSATRAAALLSRKLAPISLTTVRLRLWEAGVFEAEPASRGRPCPHLLTASQAADARDRAAAVMAARARADTATGRILDAWDRFGDIDAVRAQLPDIDSGYVRTILRMHHLIEPQPSRVDVTPAQARAAVKRYGNINAAARALGVSRNAIAARVQPSYSARSTMKGDDDVASQ</sequence>
<reference evidence="1" key="1">
    <citation type="submission" date="2012-02" db="EMBL/GenBank/DDBJ databases">
        <title>Whole genome shotgun sequence of Gordonia otitidis NBRC 100426.</title>
        <authorList>
            <person name="Yoshida I."/>
            <person name="Hosoyama A."/>
            <person name="Tsuchikane K."/>
            <person name="Katsumata H."/>
            <person name="Yamazaki S."/>
            <person name="Fujita N."/>
        </authorList>
    </citation>
    <scope>NUCLEOTIDE SEQUENCE [LARGE SCALE GENOMIC DNA]</scope>
    <source>
        <strain evidence="1">NBRC 100426</strain>
    </source>
</reference>
<dbReference type="STRING" id="1108044.GOOTI_062_00140"/>
<comment type="caution">
    <text evidence="1">The sequence shown here is derived from an EMBL/GenBank/DDBJ whole genome shotgun (WGS) entry which is preliminary data.</text>
</comment>
<dbReference type="EMBL" id="BAFB01000062">
    <property type="protein sequence ID" value="GAB33321.1"/>
    <property type="molecule type" value="Genomic_DNA"/>
</dbReference>
<keyword evidence="2" id="KW-1185">Reference proteome</keyword>
<accession>H5TIL3</accession>
<dbReference type="Proteomes" id="UP000005038">
    <property type="component" value="Unassembled WGS sequence"/>
</dbReference>
<gene>
    <name evidence="1" type="ORF">GOOTI_062_00140</name>
</gene>
<evidence type="ECO:0000313" key="2">
    <source>
        <dbReference type="Proteomes" id="UP000005038"/>
    </source>
</evidence>
<organism evidence="1 2">
    <name type="scientific">Gordonia otitidis (strain DSM 44809 / CCUG 52243 / JCM 12355 / NBRC 100426 / IFM 10032)</name>
    <dbReference type="NCBI Taxonomy" id="1108044"/>
    <lineage>
        <taxon>Bacteria</taxon>
        <taxon>Bacillati</taxon>
        <taxon>Actinomycetota</taxon>
        <taxon>Actinomycetes</taxon>
        <taxon>Mycobacteriales</taxon>
        <taxon>Gordoniaceae</taxon>
        <taxon>Gordonia</taxon>
    </lineage>
</organism>
<protein>
    <submittedName>
        <fullName evidence="1">Uncharacterized protein</fullName>
    </submittedName>
</protein>
<name>H5TIL3_GORO1</name>
<dbReference type="OrthoDB" id="10017632at2"/>